<dbReference type="AlphaFoldDB" id="A0AAD7B1W8"/>
<reference evidence="1" key="1">
    <citation type="submission" date="2023-03" db="EMBL/GenBank/DDBJ databases">
        <title>Massive genome expansion in bonnet fungi (Mycena s.s.) driven by repeated elements and novel gene families across ecological guilds.</title>
        <authorList>
            <consortium name="Lawrence Berkeley National Laboratory"/>
            <person name="Harder C.B."/>
            <person name="Miyauchi S."/>
            <person name="Viragh M."/>
            <person name="Kuo A."/>
            <person name="Thoen E."/>
            <person name="Andreopoulos B."/>
            <person name="Lu D."/>
            <person name="Skrede I."/>
            <person name="Drula E."/>
            <person name="Henrissat B."/>
            <person name="Morin E."/>
            <person name="Kohler A."/>
            <person name="Barry K."/>
            <person name="LaButti K."/>
            <person name="Morin E."/>
            <person name="Salamov A."/>
            <person name="Lipzen A."/>
            <person name="Mereny Z."/>
            <person name="Hegedus B."/>
            <person name="Baldrian P."/>
            <person name="Stursova M."/>
            <person name="Weitz H."/>
            <person name="Taylor A."/>
            <person name="Grigoriev I.V."/>
            <person name="Nagy L.G."/>
            <person name="Martin F."/>
            <person name="Kauserud H."/>
        </authorList>
    </citation>
    <scope>NUCLEOTIDE SEQUENCE</scope>
    <source>
        <strain evidence="1">9284</strain>
    </source>
</reference>
<dbReference type="Proteomes" id="UP001221142">
    <property type="component" value="Unassembled WGS sequence"/>
</dbReference>
<accession>A0AAD7B1W8</accession>
<sequence>MTFRQVTTSDTLDSAERFTALQCTRELAVHLPNLAFLKFEFHDSWDEDVWSDEPAYWLMLQRAVLEAISNTSRLPKLKSLTLNNLITMPGAIFASEAFVAFLRPLETLSIATLGNGASSAEPIREFWKQLSRILAAAQLKAVSTLRILNDHLIGVSPEFILPKSNLPRLTSLHLRNICSRNDGVERFILRHPGLRSLTLEECPMFSEDEQYRRPWTVVFASLDAELEKLVQVDVDSGTLRYRGRYADDLELDGSAERRALREWEAKVERRRLLEF</sequence>
<name>A0AAD7B1W8_9AGAR</name>
<evidence type="ECO:0000313" key="1">
    <source>
        <dbReference type="EMBL" id="KAJ7607062.1"/>
    </source>
</evidence>
<organism evidence="1 2">
    <name type="scientific">Roridomyces roridus</name>
    <dbReference type="NCBI Taxonomy" id="1738132"/>
    <lineage>
        <taxon>Eukaryota</taxon>
        <taxon>Fungi</taxon>
        <taxon>Dikarya</taxon>
        <taxon>Basidiomycota</taxon>
        <taxon>Agaricomycotina</taxon>
        <taxon>Agaricomycetes</taxon>
        <taxon>Agaricomycetidae</taxon>
        <taxon>Agaricales</taxon>
        <taxon>Marasmiineae</taxon>
        <taxon>Mycenaceae</taxon>
        <taxon>Roridomyces</taxon>
    </lineage>
</organism>
<dbReference type="InterPro" id="IPR032675">
    <property type="entry name" value="LRR_dom_sf"/>
</dbReference>
<evidence type="ECO:0000313" key="2">
    <source>
        <dbReference type="Proteomes" id="UP001221142"/>
    </source>
</evidence>
<dbReference type="EMBL" id="JARKIF010000052">
    <property type="protein sequence ID" value="KAJ7607062.1"/>
    <property type="molecule type" value="Genomic_DNA"/>
</dbReference>
<keyword evidence="2" id="KW-1185">Reference proteome</keyword>
<comment type="caution">
    <text evidence="1">The sequence shown here is derived from an EMBL/GenBank/DDBJ whole genome shotgun (WGS) entry which is preliminary data.</text>
</comment>
<proteinExistence type="predicted"/>
<protein>
    <submittedName>
        <fullName evidence="1">Uncharacterized protein</fullName>
    </submittedName>
</protein>
<gene>
    <name evidence="1" type="ORF">FB45DRAFT_1040614</name>
</gene>
<dbReference type="Gene3D" id="3.80.10.10">
    <property type="entry name" value="Ribonuclease Inhibitor"/>
    <property type="match status" value="1"/>
</dbReference>
<dbReference type="SUPFAM" id="SSF52047">
    <property type="entry name" value="RNI-like"/>
    <property type="match status" value="1"/>
</dbReference>